<name>A0ACD0P0P4_9BASI</name>
<evidence type="ECO:0000313" key="1">
    <source>
        <dbReference type="EMBL" id="PWN51665.1"/>
    </source>
</evidence>
<reference evidence="1 2" key="1">
    <citation type="journal article" date="2018" name="Mol. Biol. Evol.">
        <title>Broad Genomic Sampling Reveals a Smut Pathogenic Ancestry of the Fungal Clade Ustilaginomycotina.</title>
        <authorList>
            <person name="Kijpornyongpan T."/>
            <person name="Mondo S.J."/>
            <person name="Barry K."/>
            <person name="Sandor L."/>
            <person name="Lee J."/>
            <person name="Lipzen A."/>
            <person name="Pangilinan J."/>
            <person name="LaButti K."/>
            <person name="Hainaut M."/>
            <person name="Henrissat B."/>
            <person name="Grigoriev I.V."/>
            <person name="Spatafora J.W."/>
            <person name="Aime M.C."/>
        </authorList>
    </citation>
    <scope>NUCLEOTIDE SEQUENCE [LARGE SCALE GENOMIC DNA]</scope>
    <source>
        <strain evidence="1 2">SA 807</strain>
    </source>
</reference>
<organism evidence="1 2">
    <name type="scientific">Violaceomyces palustris</name>
    <dbReference type="NCBI Taxonomy" id="1673888"/>
    <lineage>
        <taxon>Eukaryota</taxon>
        <taxon>Fungi</taxon>
        <taxon>Dikarya</taxon>
        <taxon>Basidiomycota</taxon>
        <taxon>Ustilaginomycotina</taxon>
        <taxon>Ustilaginomycetes</taxon>
        <taxon>Violaceomycetales</taxon>
        <taxon>Violaceomycetaceae</taxon>
        <taxon>Violaceomyces</taxon>
    </lineage>
</organism>
<sequence>MHPSNQGVAPQSGMGIEIMTLDQVEQATVEGSRNPTSSNENNEGVKVGGLSGLFGTFEYNDPSDPRRFPEWRKWQIILFTLPLELWANVISSVYSFGAVQVRDEFNVGSTVSKVPQAIYLFGFALGPVILAPLSEDFGRYPVIGGSVLILGLTQIACALTPHVSILIIFRFIGGFFAAGTFTSVGTVADMWGPEEQGWPVNIFALFAEIGAVMGPIFGGYLADEHGWRWLFGVAGIGCAALLVPYLLFVPETRAGVLLSRRAKELRRRTGDERYYAMHQKLRSQHTFSSMIRELIVRPLYMLLTEPIVFWFALFDGVNYAIIYIFLEAYPLIFDQYGFSTGEQGLAFIGILLGFLVGCLCYFFQISFYRRAARKRWSGEASPEDRLLWGLPGGILFPVSLFWFAWTSQPPVHWIVPMLAGGFFGVSSHIMFLIVSDYTVASYSIFAASAIAAQSLVRELLSGAFTLVTEQMYHGLGYRWASSLLGFIGLPLAAIPFVLFWFGPTIRSRSRVAVAEAKVETWLSKAVER</sequence>
<dbReference type="Proteomes" id="UP000245626">
    <property type="component" value="Unassembled WGS sequence"/>
</dbReference>
<gene>
    <name evidence="1" type="ORF">IE53DRAFT_373969</name>
</gene>
<dbReference type="EMBL" id="KZ819826">
    <property type="protein sequence ID" value="PWN51665.1"/>
    <property type="molecule type" value="Genomic_DNA"/>
</dbReference>
<protein>
    <submittedName>
        <fullName evidence="1">MFS general substrate transporter</fullName>
    </submittedName>
</protein>
<keyword evidence="2" id="KW-1185">Reference proteome</keyword>
<accession>A0ACD0P0P4</accession>
<proteinExistence type="predicted"/>
<evidence type="ECO:0000313" key="2">
    <source>
        <dbReference type="Proteomes" id="UP000245626"/>
    </source>
</evidence>